<protein>
    <submittedName>
        <fullName evidence="1">Uncharacterized protein</fullName>
    </submittedName>
</protein>
<organism evidence="1 2">
    <name type="scientific">Tissierella simiarum</name>
    <dbReference type="NCBI Taxonomy" id="2841534"/>
    <lineage>
        <taxon>Bacteria</taxon>
        <taxon>Bacillati</taxon>
        <taxon>Bacillota</taxon>
        <taxon>Tissierellia</taxon>
        <taxon>Tissierellales</taxon>
        <taxon>Tissierellaceae</taxon>
        <taxon>Tissierella</taxon>
    </lineage>
</organism>
<proteinExistence type="predicted"/>
<name>A0ABS6EAY8_9FIRM</name>
<evidence type="ECO:0000313" key="1">
    <source>
        <dbReference type="EMBL" id="MBU5440103.1"/>
    </source>
</evidence>
<accession>A0ABS6EAY8</accession>
<dbReference type="Proteomes" id="UP000749471">
    <property type="component" value="Unassembled WGS sequence"/>
</dbReference>
<sequence>MKISISDEIYSIFLKTTLGILSYRASVVLSSKEFIKLFQDMIDKLSQEYRNADDLDYWMEKFSLYFTNYCGVMKVEKWIV</sequence>
<gene>
    <name evidence="1" type="ORF">KQI42_19090</name>
</gene>
<comment type="caution">
    <text evidence="1">The sequence shown here is derived from an EMBL/GenBank/DDBJ whole genome shotgun (WGS) entry which is preliminary data.</text>
</comment>
<evidence type="ECO:0000313" key="2">
    <source>
        <dbReference type="Proteomes" id="UP000749471"/>
    </source>
</evidence>
<dbReference type="EMBL" id="JAHLPM010000025">
    <property type="protein sequence ID" value="MBU5440103.1"/>
    <property type="molecule type" value="Genomic_DNA"/>
</dbReference>
<dbReference type="RefSeq" id="WP_216522076.1">
    <property type="nucleotide sequence ID" value="NZ_JAHLPM010000025.1"/>
</dbReference>
<keyword evidence="2" id="KW-1185">Reference proteome</keyword>
<reference evidence="1 2" key="1">
    <citation type="submission" date="2021-06" db="EMBL/GenBank/DDBJ databases">
        <authorList>
            <person name="Sun Q."/>
            <person name="Li D."/>
        </authorList>
    </citation>
    <scope>NUCLEOTIDE SEQUENCE [LARGE SCALE GENOMIC DNA]</scope>
    <source>
        <strain evidence="1 2">MSJ-40</strain>
    </source>
</reference>